<dbReference type="SFLD" id="SFLDG01135">
    <property type="entry name" value="C1.5.6:_HAD__Beta-PGM__Phospha"/>
    <property type="match status" value="1"/>
</dbReference>
<evidence type="ECO:0000256" key="2">
    <source>
        <dbReference type="ARBA" id="ARBA00006171"/>
    </source>
</evidence>
<keyword evidence="4" id="KW-0460">Magnesium</keyword>
<dbReference type="GO" id="GO:0046872">
    <property type="term" value="F:metal ion binding"/>
    <property type="evidence" value="ECO:0007669"/>
    <property type="project" value="UniProtKB-KW"/>
</dbReference>
<dbReference type="Proteomes" id="UP000033054">
    <property type="component" value="Chromosome"/>
</dbReference>
<dbReference type="KEGG" id="srd:SD10_18605"/>
<dbReference type="Gene3D" id="1.10.150.240">
    <property type="entry name" value="Putative phosphatase, domain 2"/>
    <property type="match status" value="1"/>
</dbReference>
<dbReference type="RefSeq" id="WP_046575790.1">
    <property type="nucleotide sequence ID" value="NZ_CP010429.1"/>
</dbReference>
<comment type="similarity">
    <text evidence="2">Belongs to the HAD-like hydrolase superfamily. CbbY/CbbZ/Gph/YieH family.</text>
</comment>
<dbReference type="Pfam" id="PF00702">
    <property type="entry name" value="Hydrolase"/>
    <property type="match status" value="1"/>
</dbReference>
<dbReference type="HOGENOM" id="CLU_045011_13_4_10"/>
<dbReference type="GO" id="GO:0003824">
    <property type="term" value="F:catalytic activity"/>
    <property type="evidence" value="ECO:0007669"/>
    <property type="project" value="UniProtKB-ARBA"/>
</dbReference>
<evidence type="ECO:0000256" key="3">
    <source>
        <dbReference type="ARBA" id="ARBA00022723"/>
    </source>
</evidence>
<evidence type="ECO:0000313" key="7">
    <source>
        <dbReference type="Proteomes" id="UP000033054"/>
    </source>
</evidence>
<dbReference type="PRINTS" id="PR00413">
    <property type="entry name" value="HADHALOGNASE"/>
</dbReference>
<reference evidence="6 7" key="1">
    <citation type="journal article" date="2014" name="Curr. Microbiol.">
        <title>Spirosoma radiotolerans sp. nov., a gamma-radiation-resistant bacterium isolated from gamma ray-irradiated soil.</title>
        <authorList>
            <person name="Lee J.J."/>
            <person name="Srinivasan S."/>
            <person name="Lim S."/>
            <person name="Joe M."/>
            <person name="Im S."/>
            <person name="Bae S.I."/>
            <person name="Park K.R."/>
            <person name="Han J.H."/>
            <person name="Park S.H."/>
            <person name="Joo B.M."/>
            <person name="Park S.J."/>
            <person name="Kim M.K."/>
        </authorList>
    </citation>
    <scope>NUCLEOTIDE SEQUENCE [LARGE SCALE GENOMIC DNA]</scope>
    <source>
        <strain evidence="6 7">DG5A</strain>
    </source>
</reference>
<comment type="cofactor">
    <cofactor evidence="1">
        <name>Mg(2+)</name>
        <dbReference type="ChEBI" id="CHEBI:18420"/>
    </cofactor>
</comment>
<accession>A0A0E3ZXS2</accession>
<dbReference type="InterPro" id="IPR006439">
    <property type="entry name" value="HAD-SF_hydro_IA"/>
</dbReference>
<dbReference type="SFLD" id="SFLDG01129">
    <property type="entry name" value="C1.5:_HAD__Beta-PGM__Phosphata"/>
    <property type="match status" value="1"/>
</dbReference>
<dbReference type="OrthoDB" id="9797743at2"/>
<dbReference type="PANTHER" id="PTHR46193:SF18">
    <property type="entry name" value="HEXITOL PHOSPHATASE B"/>
    <property type="match status" value="1"/>
</dbReference>
<dbReference type="InterPro" id="IPR051600">
    <property type="entry name" value="Beta-PGM-like"/>
</dbReference>
<sequence>MPNTPSGAHDWAGQSWAALFDMDGVLIANTDFHINAWLQFAQQHNQPLTRDQYVEHINGRVAADAMTYVFQRPILPGELIVLTEEKEAIYRELYRPHRQPTPGLLDFLAALRAQSVKLAVGTSAPESNVLFTLDELPLRPYFDTVVDASMVHRGKPDPEIYLTAAQRVGVEPAQCVVFEDAFAGIEAGLRAGMKVIALATTHTHDELADTGASLIVDDFTDLSVAAVRALLDT</sequence>
<dbReference type="InterPro" id="IPR023198">
    <property type="entry name" value="PGP-like_dom2"/>
</dbReference>
<evidence type="ECO:0000313" key="6">
    <source>
        <dbReference type="EMBL" id="AKD56609.1"/>
    </source>
</evidence>
<evidence type="ECO:0000256" key="5">
    <source>
        <dbReference type="ARBA" id="ARBA00023277"/>
    </source>
</evidence>
<evidence type="ECO:0000256" key="1">
    <source>
        <dbReference type="ARBA" id="ARBA00001946"/>
    </source>
</evidence>
<organism evidence="6 7">
    <name type="scientific">Spirosoma radiotolerans</name>
    <dbReference type="NCBI Taxonomy" id="1379870"/>
    <lineage>
        <taxon>Bacteria</taxon>
        <taxon>Pseudomonadati</taxon>
        <taxon>Bacteroidota</taxon>
        <taxon>Cytophagia</taxon>
        <taxon>Cytophagales</taxon>
        <taxon>Cytophagaceae</taxon>
        <taxon>Spirosoma</taxon>
    </lineage>
</organism>
<protein>
    <submittedName>
        <fullName evidence="6">Haloacid dehalogenase</fullName>
    </submittedName>
</protein>
<dbReference type="AlphaFoldDB" id="A0A0E3ZXS2"/>
<dbReference type="NCBIfam" id="TIGR01509">
    <property type="entry name" value="HAD-SF-IA-v3"/>
    <property type="match status" value="1"/>
</dbReference>
<proteinExistence type="inferred from homology"/>
<dbReference type="InterPro" id="IPR023214">
    <property type="entry name" value="HAD_sf"/>
</dbReference>
<evidence type="ECO:0000256" key="4">
    <source>
        <dbReference type="ARBA" id="ARBA00022842"/>
    </source>
</evidence>
<dbReference type="PATRIC" id="fig|1379870.5.peg.4023"/>
<name>A0A0E3ZXS2_9BACT</name>
<dbReference type="EMBL" id="CP010429">
    <property type="protein sequence ID" value="AKD56609.1"/>
    <property type="molecule type" value="Genomic_DNA"/>
</dbReference>
<dbReference type="InterPro" id="IPR036412">
    <property type="entry name" value="HAD-like_sf"/>
</dbReference>
<keyword evidence="3" id="KW-0479">Metal-binding</keyword>
<dbReference type="SFLD" id="SFLDS00003">
    <property type="entry name" value="Haloacid_Dehalogenase"/>
    <property type="match status" value="1"/>
</dbReference>
<dbReference type="SUPFAM" id="SSF56784">
    <property type="entry name" value="HAD-like"/>
    <property type="match status" value="1"/>
</dbReference>
<keyword evidence="5" id="KW-0119">Carbohydrate metabolism</keyword>
<dbReference type="PANTHER" id="PTHR46193">
    <property type="entry name" value="6-PHOSPHOGLUCONATE PHOSPHATASE"/>
    <property type="match status" value="1"/>
</dbReference>
<keyword evidence="7" id="KW-1185">Reference proteome</keyword>
<dbReference type="STRING" id="1379870.SD10_18605"/>
<dbReference type="Gene3D" id="3.40.50.1000">
    <property type="entry name" value="HAD superfamily/HAD-like"/>
    <property type="match status" value="1"/>
</dbReference>
<gene>
    <name evidence="6" type="ORF">SD10_18605</name>
</gene>